<evidence type="ECO:0000313" key="3">
    <source>
        <dbReference type="Proteomes" id="UP000198914"/>
    </source>
</evidence>
<reference evidence="3" key="1">
    <citation type="submission" date="2016-10" db="EMBL/GenBank/DDBJ databases">
        <authorList>
            <person name="Varghese N."/>
            <person name="Submissions S."/>
        </authorList>
    </citation>
    <scope>NUCLEOTIDE SEQUENCE [LARGE SCALE GENOMIC DNA]</scope>
    <source>
        <strain evidence="3">DSM 100420</strain>
    </source>
</reference>
<evidence type="ECO:0000256" key="1">
    <source>
        <dbReference type="RuleBase" id="RU003860"/>
    </source>
</evidence>
<dbReference type="InterPro" id="IPR002634">
    <property type="entry name" value="BolA"/>
</dbReference>
<dbReference type="STRING" id="1244108.SAMN05444004_10612"/>
<dbReference type="AlphaFoldDB" id="A0A1H3Q7D0"/>
<comment type="similarity">
    <text evidence="1">Belongs to the BolA/IbaG family.</text>
</comment>
<gene>
    <name evidence="2" type="ORF">SAMN05444004_10612</name>
</gene>
<dbReference type="PANTHER" id="PTHR46230:SF7">
    <property type="entry name" value="BOLA-LIKE PROTEIN 1"/>
    <property type="match status" value="1"/>
</dbReference>
<evidence type="ECO:0000313" key="2">
    <source>
        <dbReference type="EMBL" id="SDZ09442.1"/>
    </source>
</evidence>
<accession>A0A1H3Q7D0</accession>
<proteinExistence type="inferred from homology"/>
<dbReference type="InterPro" id="IPR036065">
    <property type="entry name" value="BolA-like_sf"/>
</dbReference>
<dbReference type="OrthoDB" id="9811118at2"/>
<dbReference type="GO" id="GO:0016226">
    <property type="term" value="P:iron-sulfur cluster assembly"/>
    <property type="evidence" value="ECO:0007669"/>
    <property type="project" value="TreeGrafter"/>
</dbReference>
<organism evidence="2 3">
    <name type="scientific">Jannaschia faecimaris</name>
    <dbReference type="NCBI Taxonomy" id="1244108"/>
    <lineage>
        <taxon>Bacteria</taxon>
        <taxon>Pseudomonadati</taxon>
        <taxon>Pseudomonadota</taxon>
        <taxon>Alphaproteobacteria</taxon>
        <taxon>Rhodobacterales</taxon>
        <taxon>Roseobacteraceae</taxon>
        <taxon>Jannaschia</taxon>
    </lineage>
</organism>
<sequence length="88" mass="9408">MSIEAVIRARLQDGLSPSRLNVINESGKHAGHAGDDGSGESHWHVVIASAAFAGKSRIARHRMVHAALGDVMERIHALSMDLSVEEGE</sequence>
<protein>
    <submittedName>
        <fullName evidence="2">BolA protein</fullName>
    </submittedName>
</protein>
<dbReference type="SUPFAM" id="SSF82657">
    <property type="entry name" value="BolA-like"/>
    <property type="match status" value="1"/>
</dbReference>
<dbReference type="PANTHER" id="PTHR46230">
    <property type="match status" value="1"/>
</dbReference>
<dbReference type="Gene3D" id="3.30.300.90">
    <property type="entry name" value="BolA-like"/>
    <property type="match status" value="1"/>
</dbReference>
<dbReference type="EMBL" id="FNPX01000006">
    <property type="protein sequence ID" value="SDZ09442.1"/>
    <property type="molecule type" value="Genomic_DNA"/>
</dbReference>
<name>A0A1H3Q7D0_9RHOB</name>
<dbReference type="Pfam" id="PF01722">
    <property type="entry name" value="BolA"/>
    <property type="match status" value="1"/>
</dbReference>
<dbReference type="Proteomes" id="UP000198914">
    <property type="component" value="Unassembled WGS sequence"/>
</dbReference>
<dbReference type="RefSeq" id="WP_092644931.1">
    <property type="nucleotide sequence ID" value="NZ_FNPX01000006.1"/>
</dbReference>
<keyword evidence="3" id="KW-1185">Reference proteome</keyword>
<dbReference type="PIRSF" id="PIRSF003113">
    <property type="entry name" value="BolA"/>
    <property type="match status" value="1"/>
</dbReference>